<dbReference type="HAMAP" id="MF_00944">
    <property type="entry name" value="YchF_OLA1_ATPase"/>
    <property type="match status" value="1"/>
</dbReference>
<dbReference type="InterPro" id="IPR023192">
    <property type="entry name" value="TGS-like_dom_sf"/>
</dbReference>
<gene>
    <name evidence="5" type="primary">ychF</name>
    <name evidence="7" type="ORF">UV42_C0031G0011</name>
</gene>
<dbReference type="Proteomes" id="UP000033867">
    <property type="component" value="Unassembled WGS sequence"/>
</dbReference>
<sequence length="360" mass="39549">MLAIGIVGLPNVGKSTLFNALTKSKQAEAQNYPFCTIEPNIGIVEVPDVRIAKLTSTSTSLKAVPTAIEFVDIAGLVKGASEGEGLGNKFLSHIRNVDAIAQVVRSFADGNVTHVHNKIDPKDDADVINLELVLADMQSVSSRLSKVSKDAKGVRAKELAVELALLEKLMAHFEQGKPARTLEYTEDEMEIMKELHLITMKPMMYILNTVEEETMTKEQDTNFFEENAVVVRVSARTEAEIAELPADEALEFMKELGMEQSGLDKIITAGYQLLDLVTYFTSGVQETRAWTVKRGTPAQLAAGVIHTDFIKKFIKADIANWQDFVDAGGWNGVKEKGKMQLVGKEYIVQDGDVAYFHIGA</sequence>
<keyword evidence="1" id="KW-0479">Metal-binding</keyword>
<dbReference type="Gene3D" id="3.40.50.300">
    <property type="entry name" value="P-loop containing nucleotide triphosphate hydrolases"/>
    <property type="match status" value="1"/>
</dbReference>
<evidence type="ECO:0000256" key="3">
    <source>
        <dbReference type="ARBA" id="ARBA00022840"/>
    </source>
</evidence>
<dbReference type="GO" id="GO:0005525">
    <property type="term" value="F:GTP binding"/>
    <property type="evidence" value="ECO:0007669"/>
    <property type="project" value="InterPro"/>
</dbReference>
<accession>A0A0G1BDI5</accession>
<dbReference type="SUPFAM" id="SSF52540">
    <property type="entry name" value="P-loop containing nucleoside triphosphate hydrolases"/>
    <property type="match status" value="1"/>
</dbReference>
<feature type="binding site" evidence="5">
    <location>
        <begin position="11"/>
        <end position="16"/>
    </location>
    <ligand>
        <name>ATP</name>
        <dbReference type="ChEBI" id="CHEBI:30616"/>
    </ligand>
</feature>
<dbReference type="Gene3D" id="3.10.20.30">
    <property type="match status" value="1"/>
</dbReference>
<name>A0A0G1BDI5_9BACT</name>
<proteinExistence type="inferred from homology"/>
<dbReference type="Gene3D" id="1.10.150.300">
    <property type="entry name" value="TGS-like domain"/>
    <property type="match status" value="1"/>
</dbReference>
<keyword evidence="2 5" id="KW-0547">Nucleotide-binding</keyword>
<evidence type="ECO:0000259" key="6">
    <source>
        <dbReference type="PROSITE" id="PS51710"/>
    </source>
</evidence>
<organism evidence="7 8">
    <name type="scientific">Candidatus Magasanikbacteria bacterium GW2011_GWE2_42_7</name>
    <dbReference type="NCBI Taxonomy" id="1619052"/>
    <lineage>
        <taxon>Bacteria</taxon>
        <taxon>Candidatus Magasanikiibacteriota</taxon>
    </lineage>
</organism>
<evidence type="ECO:0000256" key="4">
    <source>
        <dbReference type="ARBA" id="ARBA00022842"/>
    </source>
</evidence>
<dbReference type="PANTHER" id="PTHR23305:SF18">
    <property type="entry name" value="OBG-TYPE G DOMAIN-CONTAINING PROTEIN"/>
    <property type="match status" value="1"/>
</dbReference>
<dbReference type="InterPro" id="IPR031167">
    <property type="entry name" value="G_OBG"/>
</dbReference>
<dbReference type="FunFam" id="1.10.150.300:FF:000004">
    <property type="entry name" value="Ribosome-binding ATPase YchF"/>
    <property type="match status" value="1"/>
</dbReference>
<comment type="similarity">
    <text evidence="5">Belongs to the TRAFAC class OBG-HflX-like GTPase superfamily. OBG GTPase family. YchF/OLA1 subfamily.</text>
</comment>
<dbReference type="InterPro" id="IPR013029">
    <property type="entry name" value="YchF_C"/>
</dbReference>
<dbReference type="PATRIC" id="fig|1619052.3.peg.678"/>
<keyword evidence="4" id="KW-0460">Magnesium</keyword>
<comment type="function">
    <text evidence="5">ATPase that binds to both the 70S ribosome and the 50S ribosomal subunit in a nucleotide-independent manner.</text>
</comment>
<dbReference type="AlphaFoldDB" id="A0A0G1BDI5"/>
<comment type="caution">
    <text evidence="7">The sequence shown here is derived from an EMBL/GenBank/DDBJ whole genome shotgun (WGS) entry which is preliminary data.</text>
</comment>
<evidence type="ECO:0000256" key="5">
    <source>
        <dbReference type="HAMAP-Rule" id="MF_00944"/>
    </source>
</evidence>
<dbReference type="PRINTS" id="PR00326">
    <property type="entry name" value="GTP1OBG"/>
</dbReference>
<evidence type="ECO:0000256" key="2">
    <source>
        <dbReference type="ARBA" id="ARBA00022741"/>
    </source>
</evidence>
<dbReference type="InterPro" id="IPR041706">
    <property type="entry name" value="YchF_N"/>
</dbReference>
<dbReference type="CDD" id="cd01900">
    <property type="entry name" value="YchF"/>
    <property type="match status" value="1"/>
</dbReference>
<dbReference type="Pfam" id="PF06071">
    <property type="entry name" value="YchF-GTPase_C"/>
    <property type="match status" value="1"/>
</dbReference>
<dbReference type="GO" id="GO:0005524">
    <property type="term" value="F:ATP binding"/>
    <property type="evidence" value="ECO:0007669"/>
    <property type="project" value="UniProtKB-UniRule"/>
</dbReference>
<dbReference type="InterPro" id="IPR027417">
    <property type="entry name" value="P-loop_NTPase"/>
</dbReference>
<reference evidence="7 8" key="1">
    <citation type="journal article" date="2015" name="Nature">
        <title>rRNA introns, odd ribosomes, and small enigmatic genomes across a large radiation of phyla.</title>
        <authorList>
            <person name="Brown C.T."/>
            <person name="Hug L.A."/>
            <person name="Thomas B.C."/>
            <person name="Sharon I."/>
            <person name="Castelle C.J."/>
            <person name="Singh A."/>
            <person name="Wilkins M.J."/>
            <person name="Williams K.H."/>
            <person name="Banfield J.F."/>
        </authorList>
    </citation>
    <scope>NUCLEOTIDE SEQUENCE [LARGE SCALE GENOMIC DNA]</scope>
</reference>
<dbReference type="InterPro" id="IPR012675">
    <property type="entry name" value="Beta-grasp_dom_sf"/>
</dbReference>
<dbReference type="FunFam" id="3.10.20.30:FF:000001">
    <property type="entry name" value="Ribosome-binding ATPase YchF"/>
    <property type="match status" value="1"/>
</dbReference>
<protein>
    <recommendedName>
        <fullName evidence="5">Ribosome-binding ATPase YchF</fullName>
    </recommendedName>
</protein>
<dbReference type="GO" id="GO:0005737">
    <property type="term" value="C:cytoplasm"/>
    <property type="evidence" value="ECO:0007669"/>
    <property type="project" value="TreeGrafter"/>
</dbReference>
<evidence type="ECO:0000313" key="8">
    <source>
        <dbReference type="Proteomes" id="UP000033867"/>
    </source>
</evidence>
<dbReference type="EMBL" id="LCEK01000031">
    <property type="protein sequence ID" value="KKS71362.1"/>
    <property type="molecule type" value="Genomic_DNA"/>
</dbReference>
<dbReference type="NCBIfam" id="TIGR00092">
    <property type="entry name" value="redox-regulated ATPase YchF"/>
    <property type="match status" value="1"/>
</dbReference>
<dbReference type="Pfam" id="PF01926">
    <property type="entry name" value="MMR_HSR1"/>
    <property type="match status" value="1"/>
</dbReference>
<dbReference type="InterPro" id="IPR012676">
    <property type="entry name" value="TGS-like"/>
</dbReference>
<dbReference type="PIRSF" id="PIRSF006641">
    <property type="entry name" value="CHP00092"/>
    <property type="match status" value="1"/>
</dbReference>
<dbReference type="GO" id="GO:0016887">
    <property type="term" value="F:ATP hydrolysis activity"/>
    <property type="evidence" value="ECO:0007669"/>
    <property type="project" value="UniProtKB-UniRule"/>
</dbReference>
<feature type="domain" description="OBG-type G" evidence="6">
    <location>
        <begin position="2"/>
        <end position="275"/>
    </location>
</feature>
<evidence type="ECO:0000256" key="1">
    <source>
        <dbReference type="ARBA" id="ARBA00022723"/>
    </source>
</evidence>
<dbReference type="InterPro" id="IPR006073">
    <property type="entry name" value="GTP-bd"/>
</dbReference>
<evidence type="ECO:0000313" key="7">
    <source>
        <dbReference type="EMBL" id="KKS71362.1"/>
    </source>
</evidence>
<dbReference type="GO" id="GO:0043023">
    <property type="term" value="F:ribosomal large subunit binding"/>
    <property type="evidence" value="ECO:0007669"/>
    <property type="project" value="UniProtKB-UniRule"/>
</dbReference>
<dbReference type="SUPFAM" id="SSF81271">
    <property type="entry name" value="TGS-like"/>
    <property type="match status" value="1"/>
</dbReference>
<dbReference type="InterPro" id="IPR004396">
    <property type="entry name" value="ATPase_YchF/OLA1"/>
</dbReference>
<dbReference type="GO" id="GO:0046872">
    <property type="term" value="F:metal ion binding"/>
    <property type="evidence" value="ECO:0007669"/>
    <property type="project" value="UniProtKB-KW"/>
</dbReference>
<keyword evidence="3 5" id="KW-0067">ATP-binding</keyword>
<dbReference type="PANTHER" id="PTHR23305">
    <property type="entry name" value="OBG GTPASE FAMILY"/>
    <property type="match status" value="1"/>
</dbReference>
<dbReference type="PROSITE" id="PS51710">
    <property type="entry name" value="G_OBG"/>
    <property type="match status" value="1"/>
</dbReference>